<evidence type="ECO:0000313" key="3">
    <source>
        <dbReference type="EMBL" id="QNO41956.1"/>
    </source>
</evidence>
<name>A0A7G9Y0A8_9EURY</name>
<gene>
    <name evidence="2" type="primary">mshA_1</name>
    <name evidence="3" type="synonym">mshA_3</name>
    <name evidence="3" type="ORF">ALCNLGBG_00008</name>
    <name evidence="2" type="ORF">HFPNKLFA_00001</name>
    <name evidence="4" type="ORF">NDNLHAIA_00001</name>
</gene>
<dbReference type="Gene3D" id="3.40.50.2000">
    <property type="entry name" value="Glycogen Phosphorylase B"/>
    <property type="match status" value="2"/>
</dbReference>
<keyword evidence="2" id="KW-0328">Glycosyltransferase</keyword>
<reference evidence="2" key="1">
    <citation type="submission" date="2020-06" db="EMBL/GenBank/DDBJ databases">
        <title>Unique genomic features of the anaerobic methanotrophic archaea.</title>
        <authorList>
            <person name="Chadwick G.L."/>
            <person name="Skennerton C.T."/>
            <person name="Laso-Perez R."/>
            <person name="Leu A.O."/>
            <person name="Speth D.R."/>
            <person name="Yu H."/>
            <person name="Morgan-Lang C."/>
            <person name="Hatzenpichler R."/>
            <person name="Goudeau D."/>
            <person name="Malmstrom R."/>
            <person name="Brazelton W.J."/>
            <person name="Woyke T."/>
            <person name="Hallam S.J."/>
            <person name="Tyson G.W."/>
            <person name="Wegener G."/>
            <person name="Boetius A."/>
            <person name="Orphan V."/>
        </authorList>
    </citation>
    <scope>NUCLEOTIDE SEQUENCE</scope>
</reference>
<dbReference type="EC" id="2.4.1.250" evidence="2"/>
<evidence type="ECO:0000313" key="2">
    <source>
        <dbReference type="EMBL" id="QNO41442.1"/>
    </source>
</evidence>
<dbReference type="Pfam" id="PF00534">
    <property type="entry name" value="Glycos_transf_1"/>
    <property type="match status" value="1"/>
</dbReference>
<dbReference type="EMBL" id="MT631317">
    <property type="protein sequence ID" value="QNO48272.1"/>
    <property type="molecule type" value="Genomic_DNA"/>
</dbReference>
<evidence type="ECO:0000259" key="1">
    <source>
        <dbReference type="Pfam" id="PF00534"/>
    </source>
</evidence>
<dbReference type="EMBL" id="MT630642">
    <property type="protein sequence ID" value="QNO41442.1"/>
    <property type="molecule type" value="Genomic_DNA"/>
</dbReference>
<dbReference type="GO" id="GO:0102710">
    <property type="term" value="F:D-inositol-3-phosphate glycosyltransferase activity"/>
    <property type="evidence" value="ECO:0007669"/>
    <property type="project" value="UniProtKB-EC"/>
</dbReference>
<dbReference type="EMBL" id="MT630690">
    <property type="protein sequence ID" value="QNO41956.1"/>
    <property type="molecule type" value="Genomic_DNA"/>
</dbReference>
<keyword evidence="2" id="KW-0808">Transferase</keyword>
<evidence type="ECO:0000313" key="4">
    <source>
        <dbReference type="EMBL" id="QNO48272.1"/>
    </source>
</evidence>
<sequence length="174" mass="19563">MVLFTGRMSYQKGADMLVNAIPEILNNRWDTRFVFIGDGGMRQYCEQCASQRGVLDACRFLGRVSDETLSDCMNACDIACVPSRNEPFGIVVLEAWDAAKPVIATDAVHLIDNFSNGILGYKNPESIAWCVNYSMGDLEATKKMGRNGKKLVETTYNWDRIADDTVKVYRRLDE</sequence>
<dbReference type="AlphaFoldDB" id="A0A7G9Y0A8"/>
<proteinExistence type="predicted"/>
<feature type="domain" description="Glycosyl transferase family 1" evidence="1">
    <location>
        <begin position="2"/>
        <end position="150"/>
    </location>
</feature>
<organism evidence="2">
    <name type="scientific">Candidatus Methanogaster sp. ANME-2c ERB4</name>
    <dbReference type="NCBI Taxonomy" id="2759911"/>
    <lineage>
        <taxon>Archaea</taxon>
        <taxon>Methanobacteriati</taxon>
        <taxon>Methanobacteriota</taxon>
        <taxon>Stenosarchaea group</taxon>
        <taxon>Methanomicrobia</taxon>
        <taxon>Methanosarcinales</taxon>
        <taxon>ANME-2 cluster</taxon>
        <taxon>Candidatus Methanogasteraceae</taxon>
        <taxon>Candidatus Methanogaster</taxon>
    </lineage>
</organism>
<dbReference type="CDD" id="cd03801">
    <property type="entry name" value="GT4_PimA-like"/>
    <property type="match status" value="1"/>
</dbReference>
<dbReference type="PANTHER" id="PTHR12526:SF625">
    <property type="entry name" value="PHOSPHATIDYLINOSITOL GLYCAN-CLASS A"/>
    <property type="match status" value="1"/>
</dbReference>
<dbReference type="PANTHER" id="PTHR12526">
    <property type="entry name" value="GLYCOSYLTRANSFERASE"/>
    <property type="match status" value="1"/>
</dbReference>
<dbReference type="InterPro" id="IPR001296">
    <property type="entry name" value="Glyco_trans_1"/>
</dbReference>
<dbReference type="SUPFAM" id="SSF53756">
    <property type="entry name" value="UDP-Glycosyltransferase/glycogen phosphorylase"/>
    <property type="match status" value="1"/>
</dbReference>
<accession>A0A7G9Y0A8</accession>
<protein>
    <submittedName>
        <fullName evidence="2">D-inositol-3-phosphate glycosyltransferase</fullName>
        <ecNumber evidence="2">2.4.1.250</ecNumber>
    </submittedName>
</protein>